<organism evidence="2 3">
    <name type="scientific">Nicotiana sylvestris</name>
    <name type="common">Wood tobacco</name>
    <name type="synonym">South American tobacco</name>
    <dbReference type="NCBI Taxonomy" id="4096"/>
    <lineage>
        <taxon>Eukaryota</taxon>
        <taxon>Viridiplantae</taxon>
        <taxon>Streptophyta</taxon>
        <taxon>Embryophyta</taxon>
        <taxon>Tracheophyta</taxon>
        <taxon>Spermatophyta</taxon>
        <taxon>Magnoliopsida</taxon>
        <taxon>eudicotyledons</taxon>
        <taxon>Gunneridae</taxon>
        <taxon>Pentapetalae</taxon>
        <taxon>asterids</taxon>
        <taxon>lamiids</taxon>
        <taxon>Solanales</taxon>
        <taxon>Solanaceae</taxon>
        <taxon>Nicotianoideae</taxon>
        <taxon>Nicotianeae</taxon>
        <taxon>Nicotiana</taxon>
    </lineage>
</organism>
<keyword evidence="2" id="KW-1185">Reference proteome</keyword>
<dbReference type="eggNOG" id="KOG0017">
    <property type="taxonomic scope" value="Eukaryota"/>
</dbReference>
<protein>
    <submittedName>
        <fullName evidence="3">Uncharacterized protein LOC104247070</fullName>
    </submittedName>
</protein>
<dbReference type="Proteomes" id="UP000189701">
    <property type="component" value="Unplaced"/>
</dbReference>
<dbReference type="AlphaFoldDB" id="A0A1U7YQ13"/>
<dbReference type="Pfam" id="PF17921">
    <property type="entry name" value="Integrase_H2C2"/>
    <property type="match status" value="1"/>
</dbReference>
<reference evidence="2" key="1">
    <citation type="journal article" date="2013" name="Genome Biol.">
        <title>Reference genomes and transcriptomes of Nicotiana sylvestris and Nicotiana tomentosiformis.</title>
        <authorList>
            <person name="Sierro N."/>
            <person name="Battey J.N."/>
            <person name="Ouadi S."/>
            <person name="Bovet L."/>
            <person name="Goepfert S."/>
            <person name="Bakaher N."/>
            <person name="Peitsch M.C."/>
            <person name="Ivanov N.V."/>
        </authorList>
    </citation>
    <scope>NUCLEOTIDE SEQUENCE [LARGE SCALE GENOMIC DNA]</scope>
</reference>
<evidence type="ECO:0000313" key="2">
    <source>
        <dbReference type="Proteomes" id="UP000189701"/>
    </source>
</evidence>
<evidence type="ECO:0000259" key="1">
    <source>
        <dbReference type="Pfam" id="PF17921"/>
    </source>
</evidence>
<gene>
    <name evidence="3" type="primary">LOC104247070</name>
</gene>
<reference evidence="3" key="2">
    <citation type="submission" date="2025-08" db="UniProtKB">
        <authorList>
            <consortium name="RefSeq"/>
        </authorList>
    </citation>
    <scope>IDENTIFICATION</scope>
    <source>
        <tissue evidence="3">Leaf</tissue>
    </source>
</reference>
<proteinExistence type="predicted"/>
<name>A0A1U7YQ13_NICSY</name>
<feature type="domain" description="Integrase zinc-binding" evidence="1">
    <location>
        <begin position="1"/>
        <end position="50"/>
    </location>
</feature>
<accession>A0A1U7YQ13</accession>
<dbReference type="PANTHER" id="PTHR47266">
    <property type="entry name" value="ENDONUCLEASE-RELATED"/>
    <property type="match status" value="1"/>
</dbReference>
<dbReference type="RefSeq" id="XP_009801319.1">
    <property type="nucleotide sequence ID" value="XM_009803017.1"/>
</dbReference>
<evidence type="ECO:0000313" key="3">
    <source>
        <dbReference type="RefSeq" id="XP_009801319.1"/>
    </source>
</evidence>
<dbReference type="InterPro" id="IPR041588">
    <property type="entry name" value="Integrase_H2C2"/>
</dbReference>
<dbReference type="Gene3D" id="1.10.340.70">
    <property type="match status" value="1"/>
</dbReference>
<dbReference type="InterPro" id="IPR052160">
    <property type="entry name" value="Gypsy_RT_Integrase-like"/>
</dbReference>
<sequence length="139" mass="16364">MREVHEGLCGNHSGADSLVLKLVRAGYYWPCMEQDAKDFVRKFNKCQRYAPLVHQPEEPLHSILFPLPFMKWGMDIIELLPPAPRKVRNTKRDSMQQWATIYQRKIIKFLEDKEDHFFTLSSKRKQSSGVNKQSDYPKP</sequence>